<organism evidence="2 3">
    <name type="scientific">Kocuria sediminis</name>
    <dbReference type="NCBI Taxonomy" id="1038857"/>
    <lineage>
        <taxon>Bacteria</taxon>
        <taxon>Bacillati</taxon>
        <taxon>Actinomycetota</taxon>
        <taxon>Actinomycetes</taxon>
        <taxon>Micrococcales</taxon>
        <taxon>Micrococcaceae</taxon>
        <taxon>Kocuria</taxon>
    </lineage>
</organism>
<dbReference type="SUPFAM" id="SSF55729">
    <property type="entry name" value="Acyl-CoA N-acyltransferases (Nat)"/>
    <property type="match status" value="1"/>
</dbReference>
<sequence>MTAPHPDPAIRDDEQLRVVENADLDRYELWNGEQFIGFEGFQKHEDGTVELQHTIIGEQFGRQGYARTLVTLLLEGFRAQGITVRPTCTYVQDYLHRFPQYQDLIAPGCELPPAPAVKEKRRRWALHRSH</sequence>
<accession>A0A6N8GH81</accession>
<gene>
    <name evidence="2" type="ORF">GMA12_03885</name>
</gene>
<name>A0A6N8GH81_9MICC</name>
<evidence type="ECO:0000313" key="2">
    <source>
        <dbReference type="EMBL" id="MUN62288.1"/>
    </source>
</evidence>
<comment type="caution">
    <text evidence="2">The sequence shown here is derived from an EMBL/GenBank/DDBJ whole genome shotgun (WGS) entry which is preliminary data.</text>
</comment>
<dbReference type="EMBL" id="WOGU01000002">
    <property type="protein sequence ID" value="MUN62288.1"/>
    <property type="molecule type" value="Genomic_DNA"/>
</dbReference>
<keyword evidence="3" id="KW-1185">Reference proteome</keyword>
<dbReference type="GO" id="GO:0016740">
    <property type="term" value="F:transferase activity"/>
    <property type="evidence" value="ECO:0007669"/>
    <property type="project" value="UniProtKB-KW"/>
</dbReference>
<reference evidence="2 3" key="1">
    <citation type="submission" date="2019-12" db="EMBL/GenBank/DDBJ databases">
        <authorList>
            <person name="Shi Y."/>
        </authorList>
    </citation>
    <scope>NUCLEOTIDE SEQUENCE [LARGE SCALE GENOMIC DNA]</scope>
    <source>
        <strain evidence="2 3">JCM 17929</strain>
    </source>
</reference>
<dbReference type="Gene3D" id="3.40.630.30">
    <property type="match status" value="1"/>
</dbReference>
<dbReference type="AlphaFoldDB" id="A0A6N8GH81"/>
<dbReference type="InterPro" id="IPR016181">
    <property type="entry name" value="Acyl_CoA_acyltransferase"/>
</dbReference>
<evidence type="ECO:0000313" key="3">
    <source>
        <dbReference type="Proteomes" id="UP000436989"/>
    </source>
</evidence>
<protein>
    <submittedName>
        <fullName evidence="2">GNAT family N-acetyltransferase</fullName>
    </submittedName>
</protein>
<dbReference type="PANTHER" id="PTHR31435:SF10">
    <property type="entry name" value="BSR4717 PROTEIN"/>
    <property type="match status" value="1"/>
</dbReference>
<dbReference type="PANTHER" id="PTHR31435">
    <property type="entry name" value="PROTEIN NATD1"/>
    <property type="match status" value="1"/>
</dbReference>
<proteinExistence type="predicted"/>
<dbReference type="InterPro" id="IPR031165">
    <property type="entry name" value="GNAT_YJDJ"/>
</dbReference>
<keyword evidence="2" id="KW-0808">Transferase</keyword>
<evidence type="ECO:0000259" key="1">
    <source>
        <dbReference type="PROSITE" id="PS51729"/>
    </source>
</evidence>
<dbReference type="Pfam" id="PF14542">
    <property type="entry name" value="Acetyltransf_CG"/>
    <property type="match status" value="1"/>
</dbReference>
<dbReference type="RefSeq" id="WP_162459444.1">
    <property type="nucleotide sequence ID" value="NZ_WOGU01000002.1"/>
</dbReference>
<dbReference type="PROSITE" id="PS51729">
    <property type="entry name" value="GNAT_YJDJ"/>
    <property type="match status" value="1"/>
</dbReference>
<feature type="domain" description="N-acetyltransferase" evidence="1">
    <location>
        <begin position="19"/>
        <end position="106"/>
    </location>
</feature>
<dbReference type="InterPro" id="IPR045057">
    <property type="entry name" value="Gcn5-rel_NAT"/>
</dbReference>
<dbReference type="Proteomes" id="UP000436989">
    <property type="component" value="Unassembled WGS sequence"/>
</dbReference>